<name>A0AAD7HM84_9AGAR</name>
<feature type="compositionally biased region" description="Basic residues" evidence="1">
    <location>
        <begin position="80"/>
        <end position="90"/>
    </location>
</feature>
<feature type="compositionally biased region" description="Pro residues" evidence="1">
    <location>
        <begin position="317"/>
        <end position="332"/>
    </location>
</feature>
<sequence>MPAGRPRLDPEVKREHVRASRKLYNEKLREEGRKRMQRKRAAVAASDKSTITEYRESAAAASERYRAKKKELEHAEQKRKDKIKRRRRKKEANILSSRVADQAVATKLVAAAHPKSQTTATSSPADLQHGSRADLELSWDYRRPSAYNFNPLDPLHRHPISRVPICVECDCEGCPGTLIDNLNSRISPVILLECPHNFAAGISLNFARRAWLGVDMRAEWHWAPSPQILMCEPIYEPDAGHEDRYKHTGLFYAVDSANWKGVLTSEDTFEAKLRFFGNEFPGPRTFKARGWSEFMRLWDADCLEWHIHPGDPGIFGPAPPSPFALPPAPSPSSPRSAPTGITTRPPALNHAIQAEEELIESFTDLNVGDLSAKLTREQLAELAAFRPGPGPISPRRLQQQFARVLGPEAVRPPNRGQGAPPPLEPDPTALSYVDRRRHHAGGIYDEEDNRPVPPEPSRQMRHGVQQPEPVQTLHAAAHNPPCQARLHAFYAVSGHSCIFTNKQRATTVWMNTPGADFFFSDDVDEVWEFLGR</sequence>
<dbReference type="AlphaFoldDB" id="A0AAD7HM84"/>
<evidence type="ECO:0000313" key="3">
    <source>
        <dbReference type="Proteomes" id="UP001215598"/>
    </source>
</evidence>
<evidence type="ECO:0000313" key="2">
    <source>
        <dbReference type="EMBL" id="KAJ7723134.1"/>
    </source>
</evidence>
<comment type="caution">
    <text evidence="2">The sequence shown here is derived from an EMBL/GenBank/DDBJ whole genome shotgun (WGS) entry which is preliminary data.</text>
</comment>
<feature type="region of interest" description="Disordered" evidence="1">
    <location>
        <begin position="316"/>
        <end position="340"/>
    </location>
</feature>
<feature type="region of interest" description="Disordered" evidence="1">
    <location>
        <begin position="24"/>
        <end position="93"/>
    </location>
</feature>
<gene>
    <name evidence="2" type="ORF">B0H16DRAFT_1737345</name>
</gene>
<keyword evidence="3" id="KW-1185">Reference proteome</keyword>
<evidence type="ECO:0000256" key="1">
    <source>
        <dbReference type="SAM" id="MobiDB-lite"/>
    </source>
</evidence>
<dbReference type="Proteomes" id="UP001215598">
    <property type="component" value="Unassembled WGS sequence"/>
</dbReference>
<proteinExistence type="predicted"/>
<reference evidence="2" key="1">
    <citation type="submission" date="2023-03" db="EMBL/GenBank/DDBJ databases">
        <title>Massive genome expansion in bonnet fungi (Mycena s.s.) driven by repeated elements and novel gene families across ecological guilds.</title>
        <authorList>
            <consortium name="Lawrence Berkeley National Laboratory"/>
            <person name="Harder C.B."/>
            <person name="Miyauchi S."/>
            <person name="Viragh M."/>
            <person name="Kuo A."/>
            <person name="Thoen E."/>
            <person name="Andreopoulos B."/>
            <person name="Lu D."/>
            <person name="Skrede I."/>
            <person name="Drula E."/>
            <person name="Henrissat B."/>
            <person name="Morin E."/>
            <person name="Kohler A."/>
            <person name="Barry K."/>
            <person name="LaButti K."/>
            <person name="Morin E."/>
            <person name="Salamov A."/>
            <person name="Lipzen A."/>
            <person name="Mereny Z."/>
            <person name="Hegedus B."/>
            <person name="Baldrian P."/>
            <person name="Stursova M."/>
            <person name="Weitz H."/>
            <person name="Taylor A."/>
            <person name="Grigoriev I.V."/>
            <person name="Nagy L.G."/>
            <person name="Martin F."/>
            <person name="Kauserud H."/>
        </authorList>
    </citation>
    <scope>NUCLEOTIDE SEQUENCE</scope>
    <source>
        <strain evidence="2">CBHHK182m</strain>
    </source>
</reference>
<accession>A0AAD7HM84</accession>
<dbReference type="EMBL" id="JARKIB010000213">
    <property type="protein sequence ID" value="KAJ7723134.1"/>
    <property type="molecule type" value="Genomic_DNA"/>
</dbReference>
<protein>
    <submittedName>
        <fullName evidence="2">Uncharacterized protein</fullName>
    </submittedName>
</protein>
<feature type="compositionally biased region" description="Basic and acidic residues" evidence="1">
    <location>
        <begin position="70"/>
        <end position="79"/>
    </location>
</feature>
<organism evidence="2 3">
    <name type="scientific">Mycena metata</name>
    <dbReference type="NCBI Taxonomy" id="1033252"/>
    <lineage>
        <taxon>Eukaryota</taxon>
        <taxon>Fungi</taxon>
        <taxon>Dikarya</taxon>
        <taxon>Basidiomycota</taxon>
        <taxon>Agaricomycotina</taxon>
        <taxon>Agaricomycetes</taxon>
        <taxon>Agaricomycetidae</taxon>
        <taxon>Agaricales</taxon>
        <taxon>Marasmiineae</taxon>
        <taxon>Mycenaceae</taxon>
        <taxon>Mycena</taxon>
    </lineage>
</organism>
<feature type="region of interest" description="Disordered" evidence="1">
    <location>
        <begin position="408"/>
        <end position="428"/>
    </location>
</feature>
<feature type="compositionally biased region" description="Basic and acidic residues" evidence="1">
    <location>
        <begin position="24"/>
        <end position="34"/>
    </location>
</feature>
<feature type="region of interest" description="Disordered" evidence="1">
    <location>
        <begin position="441"/>
        <end position="462"/>
    </location>
</feature>